<proteinExistence type="inferred from homology"/>
<evidence type="ECO:0000256" key="11">
    <source>
        <dbReference type="ARBA" id="ARBA00023303"/>
    </source>
</evidence>
<evidence type="ECO:0000256" key="8">
    <source>
        <dbReference type="ARBA" id="ARBA00023065"/>
    </source>
</evidence>
<keyword evidence="7 12" id="KW-1133">Transmembrane helix</keyword>
<evidence type="ECO:0000256" key="6">
    <source>
        <dbReference type="ARBA" id="ARBA00022824"/>
    </source>
</evidence>
<protein>
    <recommendedName>
        <fullName evidence="12">Innexin</fullName>
    </recommendedName>
</protein>
<dbReference type="GO" id="GO:0005789">
    <property type="term" value="C:endoplasmic reticulum membrane"/>
    <property type="evidence" value="ECO:0007669"/>
    <property type="project" value="UniProtKB-SubCell"/>
</dbReference>
<comment type="subcellular location">
    <subcellularLocation>
        <location evidence="2 12">Cell membrane</location>
        <topology evidence="2 12">Multi-pass membrane protein</topology>
    </subcellularLocation>
    <subcellularLocation>
        <location evidence="1">Endoplasmic reticulum membrane</location>
        <topology evidence="1">Multi-pass membrane protein</topology>
    </subcellularLocation>
</comment>
<dbReference type="Proteomes" id="UP001163046">
    <property type="component" value="Unassembled WGS sequence"/>
</dbReference>
<organism evidence="13 14">
    <name type="scientific">Desmophyllum pertusum</name>
    <dbReference type="NCBI Taxonomy" id="174260"/>
    <lineage>
        <taxon>Eukaryota</taxon>
        <taxon>Metazoa</taxon>
        <taxon>Cnidaria</taxon>
        <taxon>Anthozoa</taxon>
        <taxon>Hexacorallia</taxon>
        <taxon>Scleractinia</taxon>
        <taxon>Caryophylliina</taxon>
        <taxon>Caryophylliidae</taxon>
        <taxon>Desmophyllum</taxon>
    </lineage>
</organism>
<dbReference type="GO" id="GO:0015267">
    <property type="term" value="F:channel activity"/>
    <property type="evidence" value="ECO:0007669"/>
    <property type="project" value="InterPro"/>
</dbReference>
<evidence type="ECO:0000256" key="9">
    <source>
        <dbReference type="ARBA" id="ARBA00023136"/>
    </source>
</evidence>
<dbReference type="EMBL" id="MU825966">
    <property type="protein sequence ID" value="KAJ7381907.1"/>
    <property type="molecule type" value="Genomic_DNA"/>
</dbReference>
<dbReference type="PANTHER" id="PTHR15759">
    <property type="entry name" value="PANNEXIN"/>
    <property type="match status" value="1"/>
</dbReference>
<comment type="caution">
    <text evidence="13">The sequence shown here is derived from an EMBL/GenBank/DDBJ whole genome shotgun (WGS) entry which is preliminary data.</text>
</comment>
<keyword evidence="6" id="KW-0256">Endoplasmic reticulum</keyword>
<dbReference type="GO" id="GO:0034220">
    <property type="term" value="P:monoatomic ion transmembrane transport"/>
    <property type="evidence" value="ECO:0007669"/>
    <property type="project" value="UniProtKB-KW"/>
</dbReference>
<feature type="transmembrane region" description="Helical" evidence="12">
    <location>
        <begin position="206"/>
        <end position="226"/>
    </location>
</feature>
<evidence type="ECO:0000256" key="5">
    <source>
        <dbReference type="ARBA" id="ARBA00022692"/>
    </source>
</evidence>
<dbReference type="GO" id="GO:0032732">
    <property type="term" value="P:positive regulation of interleukin-1 production"/>
    <property type="evidence" value="ECO:0007669"/>
    <property type="project" value="InterPro"/>
</dbReference>
<keyword evidence="14" id="KW-1185">Reference proteome</keyword>
<gene>
    <name evidence="12" type="primary">inx</name>
    <name evidence="13" type="ORF">OS493_038340</name>
</gene>
<accession>A0A9W9ZHQ6</accession>
<feature type="transmembrane region" description="Helical" evidence="12">
    <location>
        <begin position="20"/>
        <end position="42"/>
    </location>
</feature>
<dbReference type="Pfam" id="PF00876">
    <property type="entry name" value="Innexin"/>
    <property type="match status" value="1"/>
</dbReference>
<reference evidence="13" key="1">
    <citation type="submission" date="2023-01" db="EMBL/GenBank/DDBJ databases">
        <title>Genome assembly of the deep-sea coral Lophelia pertusa.</title>
        <authorList>
            <person name="Herrera S."/>
            <person name="Cordes E."/>
        </authorList>
    </citation>
    <scope>NUCLEOTIDE SEQUENCE</scope>
    <source>
        <strain evidence="13">USNM1676648</strain>
        <tissue evidence="13">Polyp</tissue>
    </source>
</reference>
<keyword evidence="9 12" id="KW-0472">Membrane</keyword>
<name>A0A9W9ZHQ6_9CNID</name>
<dbReference type="InterPro" id="IPR039099">
    <property type="entry name" value="Pannexin"/>
</dbReference>
<dbReference type="GO" id="GO:0006812">
    <property type="term" value="P:monoatomic cation transport"/>
    <property type="evidence" value="ECO:0007669"/>
    <property type="project" value="InterPro"/>
</dbReference>
<dbReference type="OrthoDB" id="5949370at2759"/>
<keyword evidence="8 12" id="KW-0406">Ion transport</keyword>
<dbReference type="GO" id="GO:0005886">
    <property type="term" value="C:plasma membrane"/>
    <property type="evidence" value="ECO:0007669"/>
    <property type="project" value="UniProtKB-SubCell"/>
</dbReference>
<feature type="transmembrane region" description="Helical" evidence="12">
    <location>
        <begin position="259"/>
        <end position="282"/>
    </location>
</feature>
<dbReference type="PANTHER" id="PTHR15759:SF6">
    <property type="entry name" value="INNEXIN"/>
    <property type="match status" value="1"/>
</dbReference>
<evidence type="ECO:0000256" key="1">
    <source>
        <dbReference type="ARBA" id="ARBA00004477"/>
    </source>
</evidence>
<dbReference type="PROSITE" id="PS51013">
    <property type="entry name" value="PANNEXIN"/>
    <property type="match status" value="1"/>
</dbReference>
<keyword evidence="10" id="KW-0325">Glycoprotein</keyword>
<dbReference type="AlphaFoldDB" id="A0A9W9ZHQ6"/>
<evidence type="ECO:0000256" key="4">
    <source>
        <dbReference type="ARBA" id="ARBA00022475"/>
    </source>
</evidence>
<keyword evidence="3 12" id="KW-0813">Transport</keyword>
<evidence type="ECO:0000256" key="2">
    <source>
        <dbReference type="ARBA" id="ARBA00004651"/>
    </source>
</evidence>
<comment type="caution">
    <text evidence="12">Lacks conserved residue(s) required for the propagation of feature annotation.</text>
</comment>
<evidence type="ECO:0000313" key="13">
    <source>
        <dbReference type="EMBL" id="KAJ7381907.1"/>
    </source>
</evidence>
<comment type="function">
    <text evidence="12">Structural component of the gap junctions.</text>
</comment>
<keyword evidence="5 12" id="KW-0812">Transmembrane</keyword>
<evidence type="ECO:0000256" key="3">
    <source>
        <dbReference type="ARBA" id="ARBA00022448"/>
    </source>
</evidence>
<evidence type="ECO:0000256" key="10">
    <source>
        <dbReference type="ARBA" id="ARBA00023180"/>
    </source>
</evidence>
<sequence>MDLRREMSHRKDGQIKIETFLDSLVRQLSVYAVAAMGLFLIIKEYFIGSFIVCQPINRGVRVNLSYSQSQADYDKAYCLMSMTDFAGNLIVATGSEPNTIPGVTITGIKSGEGRVIYQKLLPFAFVIQAALCCIPTILWKTWASEILRASVRFIVDISKKVFPAIDGSSHGSKKDQSYEILSEDLSSQVDCWGERKFLARVYSTKLMLNLGIFIFVVCFYLVYPILNYFNLQELFVCHVHKQTLVTCAFPDIDLLRLAWIVNIVLVDVSIVIVALQLINVAFCMPRKKNVFRVVLGSGRKEKISNIQRFAFDLSLLLRKSECDVSSCYL</sequence>
<evidence type="ECO:0000256" key="7">
    <source>
        <dbReference type="ARBA" id="ARBA00022989"/>
    </source>
</evidence>
<evidence type="ECO:0000313" key="14">
    <source>
        <dbReference type="Proteomes" id="UP001163046"/>
    </source>
</evidence>
<keyword evidence="11 12" id="KW-0407">Ion channel</keyword>
<keyword evidence="4" id="KW-1003">Cell membrane</keyword>
<evidence type="ECO:0000256" key="12">
    <source>
        <dbReference type="RuleBase" id="RU010713"/>
    </source>
</evidence>
<comment type="similarity">
    <text evidence="12">Belongs to the pannexin family.</text>
</comment>
<dbReference type="GO" id="GO:0005921">
    <property type="term" value="C:gap junction"/>
    <property type="evidence" value="ECO:0007669"/>
    <property type="project" value="UniProtKB-UniRule"/>
</dbReference>
<dbReference type="InterPro" id="IPR000990">
    <property type="entry name" value="Innexin"/>
</dbReference>